<dbReference type="AlphaFoldDB" id="A0A8K0C761"/>
<protein>
    <submittedName>
        <fullName evidence="2">Uncharacterized protein</fullName>
    </submittedName>
</protein>
<evidence type="ECO:0000313" key="2">
    <source>
        <dbReference type="EMBL" id="KAF2879052.1"/>
    </source>
</evidence>
<accession>A0A8K0C761</accession>
<name>A0A8K0C761_IGNLU</name>
<dbReference type="EMBL" id="VTPC01091236">
    <property type="protein sequence ID" value="KAF2879052.1"/>
    <property type="molecule type" value="Genomic_DNA"/>
</dbReference>
<feature type="region of interest" description="Disordered" evidence="1">
    <location>
        <begin position="1"/>
        <end position="50"/>
    </location>
</feature>
<feature type="compositionally biased region" description="Basic and acidic residues" evidence="1">
    <location>
        <begin position="7"/>
        <end position="16"/>
    </location>
</feature>
<organism evidence="2 3">
    <name type="scientific">Ignelater luminosus</name>
    <name type="common">Cucubano</name>
    <name type="synonym">Pyrophorus luminosus</name>
    <dbReference type="NCBI Taxonomy" id="2038154"/>
    <lineage>
        <taxon>Eukaryota</taxon>
        <taxon>Metazoa</taxon>
        <taxon>Ecdysozoa</taxon>
        <taxon>Arthropoda</taxon>
        <taxon>Hexapoda</taxon>
        <taxon>Insecta</taxon>
        <taxon>Pterygota</taxon>
        <taxon>Neoptera</taxon>
        <taxon>Endopterygota</taxon>
        <taxon>Coleoptera</taxon>
        <taxon>Polyphaga</taxon>
        <taxon>Elateriformia</taxon>
        <taxon>Elateroidea</taxon>
        <taxon>Elateridae</taxon>
        <taxon>Agrypninae</taxon>
        <taxon>Pyrophorini</taxon>
        <taxon>Ignelater</taxon>
    </lineage>
</organism>
<keyword evidence="3" id="KW-1185">Reference proteome</keyword>
<evidence type="ECO:0000313" key="3">
    <source>
        <dbReference type="Proteomes" id="UP000801492"/>
    </source>
</evidence>
<comment type="caution">
    <text evidence="2">The sequence shown here is derived from an EMBL/GenBank/DDBJ whole genome shotgun (WGS) entry which is preliminary data.</text>
</comment>
<reference evidence="2" key="1">
    <citation type="submission" date="2019-08" db="EMBL/GenBank/DDBJ databases">
        <title>The genome of the North American firefly Photinus pyralis.</title>
        <authorList>
            <consortium name="Photinus pyralis genome working group"/>
            <person name="Fallon T.R."/>
            <person name="Sander Lower S.E."/>
            <person name="Weng J.-K."/>
        </authorList>
    </citation>
    <scope>NUCLEOTIDE SEQUENCE</scope>
    <source>
        <strain evidence="2">TRF0915ILg1</strain>
        <tissue evidence="2">Whole body</tissue>
    </source>
</reference>
<feature type="region of interest" description="Disordered" evidence="1">
    <location>
        <begin position="115"/>
        <end position="134"/>
    </location>
</feature>
<feature type="compositionally biased region" description="Basic residues" evidence="1">
    <location>
        <begin position="17"/>
        <end position="41"/>
    </location>
</feature>
<dbReference type="OrthoDB" id="6730366at2759"/>
<sequence>MLEEETDGRRSKYHEQQKKRKKICREKKKKTQRKAYQRNRRPMGEVLSMNTKEENMLATWERKDFKEDIWRKIEEERWVRRTNQELYKEPNLVGVAKASRIRWISHVVRLPVGCEPDGKRRRGRPKPRWKKEVQEDIAKLRIRDTTQE</sequence>
<feature type="compositionally biased region" description="Basic residues" evidence="1">
    <location>
        <begin position="119"/>
        <end position="129"/>
    </location>
</feature>
<gene>
    <name evidence="2" type="ORF">ILUMI_27146</name>
</gene>
<evidence type="ECO:0000256" key="1">
    <source>
        <dbReference type="SAM" id="MobiDB-lite"/>
    </source>
</evidence>
<proteinExistence type="predicted"/>
<dbReference type="Proteomes" id="UP000801492">
    <property type="component" value="Unassembled WGS sequence"/>
</dbReference>